<evidence type="ECO:0000256" key="1">
    <source>
        <dbReference type="ARBA" id="ARBA00009981"/>
    </source>
</evidence>
<dbReference type="EMBL" id="DWUY01000296">
    <property type="protein sequence ID" value="HJD29950.1"/>
    <property type="molecule type" value="Genomic_DNA"/>
</dbReference>
<dbReference type="Proteomes" id="UP000823892">
    <property type="component" value="Unassembled WGS sequence"/>
</dbReference>
<proteinExistence type="inferred from homology"/>
<comment type="caution">
    <text evidence="2">The sequence shown here is derived from an EMBL/GenBank/DDBJ whole genome shotgun (WGS) entry which is preliminary data.</text>
</comment>
<sequence>MIATKPLDFRSNLKKYMDQAFGGEPVIIARPKKWKN</sequence>
<name>A0A9D2TXE6_9FIRM</name>
<evidence type="ECO:0000313" key="3">
    <source>
        <dbReference type="Proteomes" id="UP000823892"/>
    </source>
</evidence>
<reference evidence="2" key="1">
    <citation type="journal article" date="2021" name="PeerJ">
        <title>Extensive microbial diversity within the chicken gut microbiome revealed by metagenomics and culture.</title>
        <authorList>
            <person name="Gilroy R."/>
            <person name="Ravi A."/>
            <person name="Getino M."/>
            <person name="Pursley I."/>
            <person name="Horton D.L."/>
            <person name="Alikhan N.F."/>
            <person name="Baker D."/>
            <person name="Gharbi K."/>
            <person name="Hall N."/>
            <person name="Watson M."/>
            <person name="Adriaenssens E.M."/>
            <person name="Foster-Nyarko E."/>
            <person name="Jarju S."/>
            <person name="Secka A."/>
            <person name="Antonio M."/>
            <person name="Oren A."/>
            <person name="Chaudhuri R.R."/>
            <person name="La Ragione R."/>
            <person name="Hildebrand F."/>
            <person name="Pallen M.J."/>
        </authorList>
    </citation>
    <scope>NUCLEOTIDE SEQUENCE</scope>
    <source>
        <strain evidence="2">ChiBcec6-4105</strain>
    </source>
</reference>
<dbReference type="AlphaFoldDB" id="A0A9D2TXE6"/>
<organism evidence="2 3">
    <name type="scientific">Candidatus Blautia avicola</name>
    <dbReference type="NCBI Taxonomy" id="2838483"/>
    <lineage>
        <taxon>Bacteria</taxon>
        <taxon>Bacillati</taxon>
        <taxon>Bacillota</taxon>
        <taxon>Clostridia</taxon>
        <taxon>Lachnospirales</taxon>
        <taxon>Lachnospiraceae</taxon>
        <taxon>Blautia</taxon>
    </lineage>
</organism>
<dbReference type="InterPro" id="IPR036165">
    <property type="entry name" value="YefM-like_sf"/>
</dbReference>
<gene>
    <name evidence="2" type="ORF">H9914_13310</name>
</gene>
<dbReference type="SUPFAM" id="SSF143120">
    <property type="entry name" value="YefM-like"/>
    <property type="match status" value="1"/>
</dbReference>
<evidence type="ECO:0000313" key="2">
    <source>
        <dbReference type="EMBL" id="HJD29950.1"/>
    </source>
</evidence>
<reference evidence="2" key="2">
    <citation type="submission" date="2021-04" db="EMBL/GenBank/DDBJ databases">
        <authorList>
            <person name="Gilroy R."/>
        </authorList>
    </citation>
    <scope>NUCLEOTIDE SEQUENCE</scope>
    <source>
        <strain evidence="2">ChiBcec6-4105</strain>
    </source>
</reference>
<protein>
    <submittedName>
        <fullName evidence="2">Type II toxin-antitoxin system Phd/YefM family antitoxin</fullName>
    </submittedName>
</protein>
<accession>A0A9D2TXE6</accession>
<comment type="similarity">
    <text evidence="1">Belongs to the phD/YefM antitoxin family.</text>
</comment>